<dbReference type="EMBL" id="CAKOGP040000557">
    <property type="protein sequence ID" value="CAJ1936279.1"/>
    <property type="molecule type" value="Genomic_DNA"/>
</dbReference>
<dbReference type="Proteomes" id="UP001295423">
    <property type="component" value="Unassembled WGS sequence"/>
</dbReference>
<reference evidence="8" key="1">
    <citation type="submission" date="2023-08" db="EMBL/GenBank/DDBJ databases">
        <authorList>
            <person name="Audoor S."/>
            <person name="Bilcke G."/>
        </authorList>
    </citation>
    <scope>NUCLEOTIDE SEQUENCE</scope>
</reference>
<evidence type="ECO:0000256" key="4">
    <source>
        <dbReference type="ARBA" id="ARBA00023136"/>
    </source>
</evidence>
<dbReference type="AlphaFoldDB" id="A0AAD2CTX0"/>
<keyword evidence="9" id="KW-1185">Reference proteome</keyword>
<evidence type="ECO:0000256" key="3">
    <source>
        <dbReference type="ARBA" id="ARBA00022989"/>
    </source>
</evidence>
<keyword evidence="3 6" id="KW-1133">Transmembrane helix</keyword>
<accession>A0AAD2CTX0</accession>
<keyword evidence="4 5" id="KW-0472">Membrane</keyword>
<keyword evidence="2 5" id="KW-0812">Transmembrane</keyword>
<gene>
    <name evidence="8" type="ORF">CYCCA115_LOCUS5112</name>
</gene>
<feature type="transmembrane region" description="Helical" evidence="6">
    <location>
        <begin position="222"/>
        <end position="242"/>
    </location>
</feature>
<name>A0AAD2CTX0_9STRA</name>
<dbReference type="PROSITE" id="PS50922">
    <property type="entry name" value="TLC"/>
    <property type="match status" value="1"/>
</dbReference>
<evidence type="ECO:0000313" key="8">
    <source>
        <dbReference type="EMBL" id="CAJ1936279.1"/>
    </source>
</evidence>
<evidence type="ECO:0000313" key="9">
    <source>
        <dbReference type="Proteomes" id="UP001295423"/>
    </source>
</evidence>
<dbReference type="PANTHER" id="PTHR31766">
    <property type="entry name" value="GLABROUS1 ENHANCER-BINDING PROTEIN-LIKE 2"/>
    <property type="match status" value="1"/>
</dbReference>
<organism evidence="8 9">
    <name type="scientific">Cylindrotheca closterium</name>
    <dbReference type="NCBI Taxonomy" id="2856"/>
    <lineage>
        <taxon>Eukaryota</taxon>
        <taxon>Sar</taxon>
        <taxon>Stramenopiles</taxon>
        <taxon>Ochrophyta</taxon>
        <taxon>Bacillariophyta</taxon>
        <taxon>Bacillariophyceae</taxon>
        <taxon>Bacillariophycidae</taxon>
        <taxon>Bacillariales</taxon>
        <taxon>Bacillariaceae</taxon>
        <taxon>Cylindrotheca</taxon>
    </lineage>
</organism>
<evidence type="ECO:0000256" key="1">
    <source>
        <dbReference type="ARBA" id="ARBA00004141"/>
    </source>
</evidence>
<comment type="caution">
    <text evidence="8">The sequence shown here is derived from an EMBL/GenBank/DDBJ whole genome shotgun (WGS) entry which is preliminary data.</text>
</comment>
<feature type="transmembrane region" description="Helical" evidence="6">
    <location>
        <begin position="36"/>
        <end position="54"/>
    </location>
</feature>
<evidence type="ECO:0000259" key="7">
    <source>
        <dbReference type="PROSITE" id="PS50922"/>
    </source>
</evidence>
<evidence type="ECO:0000256" key="5">
    <source>
        <dbReference type="PROSITE-ProRule" id="PRU00205"/>
    </source>
</evidence>
<dbReference type="InterPro" id="IPR040327">
    <property type="entry name" value="At5g14285-like"/>
</dbReference>
<sequence>MSSKGDSTSSDLPLYGRIVRGVYKCVPEFNLPGTSLPISFVSVSTLFFITIRILGNKFLEAGLGWPENSVVTDRAASSIPSVFHSTLLCPGLIVALLARKYVPSEHLSKGSEAWQDLVNALLQFCTGYMVNDTIFLIYRAQQASGLWIPPVPFGDKLFLGHHFVTSLYMTQARGYKAGHMSAMMCMLLGELSNPFHNLYYIFGIASELECCYGPMAQSINSVLPAIFASIYVLLRVVAAPPAMLYTTYDLLTNKEGKESLPFAIRFFWVFMIWAVIFGSIPEIITCKGILEEFMTRGAEQEL</sequence>
<comment type="subcellular location">
    <subcellularLocation>
        <location evidence="1">Membrane</location>
        <topology evidence="1">Multi-pass membrane protein</topology>
    </subcellularLocation>
</comment>
<evidence type="ECO:0000256" key="6">
    <source>
        <dbReference type="SAM" id="Phobius"/>
    </source>
</evidence>
<dbReference type="GO" id="GO:0016020">
    <property type="term" value="C:membrane"/>
    <property type="evidence" value="ECO:0007669"/>
    <property type="project" value="UniProtKB-SubCell"/>
</dbReference>
<feature type="domain" description="TLC" evidence="7">
    <location>
        <begin position="70"/>
        <end position="281"/>
    </location>
</feature>
<dbReference type="PANTHER" id="PTHR31766:SF2">
    <property type="entry name" value="GLABROUS1 ENHANCER-BINDING PROTEIN-LIKE 2"/>
    <property type="match status" value="1"/>
</dbReference>
<dbReference type="Pfam" id="PF03798">
    <property type="entry name" value="TRAM_LAG1_CLN8"/>
    <property type="match status" value="1"/>
</dbReference>
<evidence type="ECO:0000256" key="2">
    <source>
        <dbReference type="ARBA" id="ARBA00022692"/>
    </source>
</evidence>
<protein>
    <recommendedName>
        <fullName evidence="7">TLC domain-containing protein</fullName>
    </recommendedName>
</protein>
<feature type="transmembrane region" description="Helical" evidence="6">
    <location>
        <begin position="262"/>
        <end position="284"/>
    </location>
</feature>
<proteinExistence type="predicted"/>
<dbReference type="InterPro" id="IPR006634">
    <property type="entry name" value="TLC-dom"/>
</dbReference>